<protein>
    <submittedName>
        <fullName evidence="1">Uncharacterized protein</fullName>
    </submittedName>
</protein>
<sequence>MWVVALDIPPGCLTFGILLRRHSTWMSHIRNFCSADIPPGCLTSRILLRRHSTRMFRIRRLTPDGRGGRFNFPDQTYLDLLIALTRRVSQPFLHNAAVFS</sequence>
<dbReference type="EMBL" id="AM437502">
    <property type="protein sequence ID" value="CAN67209.1"/>
    <property type="molecule type" value="Genomic_DNA"/>
</dbReference>
<evidence type="ECO:0000313" key="1">
    <source>
        <dbReference type="EMBL" id="CAN67209.1"/>
    </source>
</evidence>
<gene>
    <name evidence="1" type="ORF">VITISV_017003</name>
</gene>
<reference evidence="1" key="1">
    <citation type="journal article" date="2007" name="PLoS ONE">
        <title>The first genome sequence of an elite grapevine cultivar (Pinot noir Vitis vinifera L.): coping with a highly heterozygous genome.</title>
        <authorList>
            <person name="Velasco R."/>
            <person name="Zharkikh A."/>
            <person name="Troggio M."/>
            <person name="Cartwright D.A."/>
            <person name="Cestaro A."/>
            <person name="Pruss D."/>
            <person name="Pindo M."/>
            <person name="FitzGerald L.M."/>
            <person name="Vezzulli S."/>
            <person name="Reid J."/>
            <person name="Malacarne G."/>
            <person name="Iliev D."/>
            <person name="Coppola G."/>
            <person name="Wardell B."/>
            <person name="Micheletti D."/>
            <person name="Macalma T."/>
            <person name="Facci M."/>
            <person name="Mitchell J.T."/>
            <person name="Perazzolli M."/>
            <person name="Eldredge G."/>
            <person name="Gatto P."/>
            <person name="Oyzerski R."/>
            <person name="Moretto M."/>
            <person name="Gutin N."/>
            <person name="Stefanini M."/>
            <person name="Chen Y."/>
            <person name="Segala C."/>
            <person name="Davenport C."/>
            <person name="Dematte L."/>
            <person name="Mraz A."/>
            <person name="Battilana J."/>
            <person name="Stormo K."/>
            <person name="Costa F."/>
            <person name="Tao Q."/>
            <person name="Si-Ammour A."/>
            <person name="Harkins T."/>
            <person name="Lackey A."/>
            <person name="Perbost C."/>
            <person name="Taillon B."/>
            <person name="Stella A."/>
            <person name="Solovyev V."/>
            <person name="Fawcett J.A."/>
            <person name="Sterck L."/>
            <person name="Vandepoele K."/>
            <person name="Grando S.M."/>
            <person name="Toppo S."/>
            <person name="Moser C."/>
            <person name="Lanchbury J."/>
            <person name="Bogden R."/>
            <person name="Skolnick M."/>
            <person name="Sgaramella V."/>
            <person name="Bhatnagar S.K."/>
            <person name="Fontana P."/>
            <person name="Gutin A."/>
            <person name="Van de Peer Y."/>
            <person name="Salamini F."/>
            <person name="Viola R."/>
        </authorList>
    </citation>
    <scope>NUCLEOTIDE SEQUENCE</scope>
</reference>
<name>A5AVW1_VITVI</name>
<accession>A5AVW1</accession>
<dbReference type="AlphaFoldDB" id="A5AVW1"/>
<proteinExistence type="predicted"/>
<organism evidence="1">
    <name type="scientific">Vitis vinifera</name>
    <name type="common">Grape</name>
    <dbReference type="NCBI Taxonomy" id="29760"/>
    <lineage>
        <taxon>Eukaryota</taxon>
        <taxon>Viridiplantae</taxon>
        <taxon>Streptophyta</taxon>
        <taxon>Embryophyta</taxon>
        <taxon>Tracheophyta</taxon>
        <taxon>Spermatophyta</taxon>
        <taxon>Magnoliopsida</taxon>
        <taxon>eudicotyledons</taxon>
        <taxon>Gunneridae</taxon>
        <taxon>Pentapetalae</taxon>
        <taxon>rosids</taxon>
        <taxon>Vitales</taxon>
        <taxon>Vitaceae</taxon>
        <taxon>Viteae</taxon>
        <taxon>Vitis</taxon>
    </lineage>
</organism>